<gene>
    <name evidence="1" type="ORF">ABFE88_08295</name>
</gene>
<organism evidence="1 2">
    <name type="scientific">Pseudomonas sichuanensis</name>
    <dbReference type="NCBI Taxonomy" id="2213015"/>
    <lineage>
        <taxon>Bacteria</taxon>
        <taxon>Pseudomonadati</taxon>
        <taxon>Pseudomonadota</taxon>
        <taxon>Gammaproteobacteria</taxon>
        <taxon>Pseudomonadales</taxon>
        <taxon>Pseudomonadaceae</taxon>
        <taxon>Pseudomonas</taxon>
    </lineage>
</organism>
<dbReference type="EMBL" id="JBDLYL010000006">
    <property type="protein sequence ID" value="MEN8639645.1"/>
    <property type="molecule type" value="Genomic_DNA"/>
</dbReference>
<accession>A0ABV0DCY1</accession>
<proteinExistence type="predicted"/>
<dbReference type="RefSeq" id="WP_346647977.1">
    <property type="nucleotide sequence ID" value="NZ_JBDLYL010000006.1"/>
</dbReference>
<sequence length="75" mass="8654">MPDAREGRYQAYALLNELNVQISATMNQIAYGRMSGIEWEKTCRSHRLAFEEWMKFADRQAGEISDPREDDPNGS</sequence>
<evidence type="ECO:0000313" key="2">
    <source>
        <dbReference type="Proteomes" id="UP001424532"/>
    </source>
</evidence>
<name>A0ABV0DCY1_9PSED</name>
<comment type="caution">
    <text evidence="1">The sequence shown here is derived from an EMBL/GenBank/DDBJ whole genome shotgun (WGS) entry which is preliminary data.</text>
</comment>
<evidence type="ECO:0000313" key="1">
    <source>
        <dbReference type="EMBL" id="MEN8639645.1"/>
    </source>
</evidence>
<protein>
    <submittedName>
        <fullName evidence="1">Uncharacterized protein</fullName>
    </submittedName>
</protein>
<reference evidence="1 2" key="1">
    <citation type="submission" date="2024-05" db="EMBL/GenBank/DDBJ databases">
        <title>Sequence of Lycoming College course isolates.</title>
        <authorList>
            <person name="Reigle C.A."/>
            <person name="Newman J.D."/>
        </authorList>
    </citation>
    <scope>NUCLEOTIDE SEQUENCE [LARGE SCALE GENOMIC DNA]</scope>
    <source>
        <strain evidence="1 2">CAR-09</strain>
    </source>
</reference>
<keyword evidence="2" id="KW-1185">Reference proteome</keyword>
<dbReference type="Proteomes" id="UP001424532">
    <property type="component" value="Unassembled WGS sequence"/>
</dbReference>